<proteinExistence type="predicted"/>
<reference evidence="2" key="1">
    <citation type="submission" date="2020-11" db="EMBL/GenBank/DDBJ databases">
        <authorList>
            <consortium name="DOE Joint Genome Institute"/>
            <person name="Ahrendt S."/>
            <person name="Riley R."/>
            <person name="Andreopoulos W."/>
            <person name="LaButti K."/>
            <person name="Pangilinan J."/>
            <person name="Ruiz-duenas F.J."/>
            <person name="Barrasa J.M."/>
            <person name="Sanchez-Garcia M."/>
            <person name="Camarero S."/>
            <person name="Miyauchi S."/>
            <person name="Serrano A."/>
            <person name="Linde D."/>
            <person name="Babiker R."/>
            <person name="Drula E."/>
            <person name="Ayuso-Fernandez I."/>
            <person name="Pacheco R."/>
            <person name="Padilla G."/>
            <person name="Ferreira P."/>
            <person name="Barriuso J."/>
            <person name="Kellner H."/>
            <person name="Castanera R."/>
            <person name="Alfaro M."/>
            <person name="Ramirez L."/>
            <person name="Pisabarro A.G."/>
            <person name="Kuo A."/>
            <person name="Tritt A."/>
            <person name="Lipzen A."/>
            <person name="He G."/>
            <person name="Yan M."/>
            <person name="Ng V."/>
            <person name="Cullen D."/>
            <person name="Martin F."/>
            <person name="Rosso M.-N."/>
            <person name="Henrissat B."/>
            <person name="Hibbett D."/>
            <person name="Martinez A.T."/>
            <person name="Grigoriev I.V."/>
        </authorList>
    </citation>
    <scope>NUCLEOTIDE SEQUENCE</scope>
    <source>
        <strain evidence="2">AH 44721</strain>
    </source>
</reference>
<protein>
    <submittedName>
        <fullName evidence="2">CHAT domain-containing protein</fullName>
    </submittedName>
</protein>
<evidence type="ECO:0000259" key="1">
    <source>
        <dbReference type="Pfam" id="PF12770"/>
    </source>
</evidence>
<accession>A0A9P5N933</accession>
<dbReference type="OrthoDB" id="9991317at2759"/>
<dbReference type="Gene3D" id="1.25.40.10">
    <property type="entry name" value="Tetratricopeptide repeat domain"/>
    <property type="match status" value="1"/>
</dbReference>
<dbReference type="Proteomes" id="UP000724874">
    <property type="component" value="Unassembled WGS sequence"/>
</dbReference>
<name>A0A9P5N933_GYMJU</name>
<evidence type="ECO:0000313" key="2">
    <source>
        <dbReference type="EMBL" id="KAF8873176.1"/>
    </source>
</evidence>
<dbReference type="PANTHER" id="PTHR19959:SF119">
    <property type="entry name" value="FUNGAL LIPASE-LIKE DOMAIN-CONTAINING PROTEIN"/>
    <property type="match status" value="1"/>
</dbReference>
<keyword evidence="3" id="KW-1185">Reference proteome</keyword>
<dbReference type="AlphaFoldDB" id="A0A9P5N933"/>
<feature type="domain" description="CHAT" evidence="1">
    <location>
        <begin position="823"/>
        <end position="1114"/>
    </location>
</feature>
<sequence length="1115" mass="123365">MGLTEMDLYFVNEHTDLPKVRLKFNVAIIPLDGSYSEEILKSILTKDSERLFSMVQDLPDTSFNKRDFLDACGAHFLECFKKSQSKESIHNNILANSLSLLLFLAEPNALLNFRYKPGRPSIHFLEAPMLFASGGSIYQEPNLDDIGQTDKLEKAQADIDSGIAFRLNALAKSLATCFQHFAKLEDVARALSFQHKVVQLTPVGHPKMPGYLSDLGTSLRRLFSRAKDLTDISEAILFQRKAIQLTPDDHPSRPIYLCSLGTTLQSRFLHSGELVDINEAISLHQKAVNLASKDHPYLSTCLSELGSSLLHRYSNTEDISDISAAITSVRKAIQLTTKDHWFMHAYFFQLGTALQRRFAQTRLLEDISESISVLEEAIQATPEGHPSKAGYFSSLATSYRLRFSRTSVFVDISKAISSLEGAVRLTTEEDDENLPTRLSDLVTSLLQRFSSSGELADISEAVNLQKKAVQLIPVGDSYGTPIYITNLANSLQTRFSLPEEHASDEEGMSFERKLLELAASGHSGVAQFLSLLALSLSHRLDHTQELVEVFTASSKQYFAAAESTSQNPSDRFNAISAMSLMDRVAFSPRYNPSQLLGAHHAAIQLISHVAGLEKTFDKRRNNLLDISTVSSSAAAHAFASGELEMALEWLEQGRCIVWSQLNNIVDINPLEAIRRYDSDTADDIMKISAGLVNAGGQKSSSLQEEVVAHLRLVHKWDRLLTKVRNVPDFKDFMKSTPTWSLLSSLPMDGIIIVINAHRDRCDALVLRSRFEPFHIPLPQISYNKAENLRNALKAHLRGSGVRMRESRAEVARGMRYEGTSVSRILSTLWTTVVKPILDGLGYTEPPPNLLRIWWCATGPLAFLPIHAAGIYDDVKPGIASTLPDFAVSSYTPTVRTLVDIMKAPREVREGNSGVLMISQPDTPHLPRIPGTTEEVRRVEQQLRSHKVRVLCLESAAATVGLGISKMNAYSCIHLACHAHQDTEKPLKSGFALYDGPLELSSIIRERLVGADLAFLSACQTSAGDEKLSEEAVHLAAGMLAAGYRSAVATMWSINDIYGPRIAEDFYVNLINDSEEGLDSRYAASALHVATQNLRKSLGNSESALLSWVPYVHFGL</sequence>
<dbReference type="InterPro" id="IPR011990">
    <property type="entry name" value="TPR-like_helical_dom_sf"/>
</dbReference>
<organism evidence="2 3">
    <name type="scientific">Gymnopilus junonius</name>
    <name type="common">Spectacular rustgill mushroom</name>
    <name type="synonym">Gymnopilus spectabilis subsp. junonius</name>
    <dbReference type="NCBI Taxonomy" id="109634"/>
    <lineage>
        <taxon>Eukaryota</taxon>
        <taxon>Fungi</taxon>
        <taxon>Dikarya</taxon>
        <taxon>Basidiomycota</taxon>
        <taxon>Agaricomycotina</taxon>
        <taxon>Agaricomycetes</taxon>
        <taxon>Agaricomycetidae</taxon>
        <taxon>Agaricales</taxon>
        <taxon>Agaricineae</taxon>
        <taxon>Hymenogastraceae</taxon>
        <taxon>Gymnopilus</taxon>
    </lineage>
</organism>
<comment type="caution">
    <text evidence="2">The sequence shown here is derived from an EMBL/GenBank/DDBJ whole genome shotgun (WGS) entry which is preliminary data.</text>
</comment>
<evidence type="ECO:0000313" key="3">
    <source>
        <dbReference type="Proteomes" id="UP000724874"/>
    </source>
</evidence>
<dbReference type="InterPro" id="IPR024983">
    <property type="entry name" value="CHAT_dom"/>
</dbReference>
<gene>
    <name evidence="2" type="ORF">CPB84DRAFT_648824</name>
</gene>
<dbReference type="Pfam" id="PF12770">
    <property type="entry name" value="CHAT"/>
    <property type="match status" value="1"/>
</dbReference>
<dbReference type="PANTHER" id="PTHR19959">
    <property type="entry name" value="KINESIN LIGHT CHAIN"/>
    <property type="match status" value="1"/>
</dbReference>
<dbReference type="EMBL" id="JADNYJ010000245">
    <property type="protein sequence ID" value="KAF8873176.1"/>
    <property type="molecule type" value="Genomic_DNA"/>
</dbReference>